<dbReference type="AlphaFoldDB" id="F9WKJ9"/>
<evidence type="ECO:0000256" key="1">
    <source>
        <dbReference type="SAM" id="MobiDB-lite"/>
    </source>
</evidence>
<feature type="region of interest" description="Disordered" evidence="1">
    <location>
        <begin position="246"/>
        <end position="267"/>
    </location>
</feature>
<accession>F9WKJ9</accession>
<feature type="region of interest" description="Disordered" evidence="1">
    <location>
        <begin position="378"/>
        <end position="401"/>
    </location>
</feature>
<dbReference type="Proteomes" id="UP000009027">
    <property type="component" value="Unassembled WGS sequence"/>
</dbReference>
<gene>
    <name evidence="2" type="ORF">TvY486_0006610</name>
</gene>
<dbReference type="VEuPathDB" id="TriTrypDB:TvY486_0006610"/>
<evidence type="ECO:0000313" key="2">
    <source>
        <dbReference type="EMBL" id="CCD18020.1"/>
    </source>
</evidence>
<keyword evidence="3" id="KW-1185">Reference proteome</keyword>
<sequence>MCSRMDAVASYSSPSPRLESGRVGSGGGQWEMNNIEDSMARMEKLLQRGRALLYGDGASEGRGRHSATLGRVSGGPRESGSHESQRKLRELIEMANAACRAVKRARALDARTRKVKERGAVGWSATQRALPSTLYQQSAALIQAGKRMQMARGGVQQEVLKGGDDREDVPILDLLQRIRRELDDYRRTGLASKGQPCKFARAQKTKEVTSLSLYSRSSTIKSSSLMRLVTPPVTPSQDIRQMFSKGRVSSGGVTTKGPPIENRNAYGKTLGSRRGIGKWNTMYDRSVSFKSLASVASPATKPFAHTYTDPYVARGEPQNNRWETLYAHAVYLQEKRRTYGNDGDALSTKVLQRQISSKGCVPLCPPQPSQHVHRLSGEATVHEQSKRGQSGTNEAQCGTTKPVLDAGSRRFERIIVHPSLSGKPSWGGGECKMRRPVPMRIPTGRQNAPLLSPFGAAERRDGNAETGQNKAQRAEVATTGVAGGGVVPTIGIPRTTPGVSGARAARTTSVPKMPLTPRSLRRTPSTTATRMSHGPSVPKMPLTARGLRRTPSTGATRMSHGANALKVPLTARGLRRTPSIAPSKVAPEPERLRRTPSTAPSKVAPEPERLRRTPSTAPSKVAPEPERLRRTPSTAPSKVAPEPERLRRTPSTAPSKVAPEPERLRRTPSTAPSKVAPEPERLRRTPSTAPSKVVPDVDRLKRAPSVTVTKVPPSAQWGRASTPVNGQRAASSATGARLATNTEAKTPLSARGSRPSVMTNGARVTPITGMTRASLNTEARTPLSARAAKATTAVIAFGRAKTPLSARGPRPVATTNGGRATPVAGGVKASLNADAKTPLSARRARLVSCAGRAKTAGAASVPKGAGARKKLRKEMLSTRASLGPWGAPPTPHRNGAYIPPRWGAVGGSPSMVSVASDWRNETIRSLASVPDSVRPIDLGSIKT</sequence>
<feature type="region of interest" description="Disordered" evidence="1">
    <location>
        <begin position="804"/>
        <end position="825"/>
    </location>
</feature>
<reference evidence="2 3" key="1">
    <citation type="journal article" date="2012" name="Proc. Natl. Acad. Sci. U.S.A.">
        <title>Antigenic diversity is generated by distinct evolutionary mechanisms in African trypanosome species.</title>
        <authorList>
            <person name="Jackson A.P."/>
            <person name="Berry A."/>
            <person name="Aslett M."/>
            <person name="Allison H.C."/>
            <person name="Burton P."/>
            <person name="Vavrova-Anderson J."/>
            <person name="Brown R."/>
            <person name="Browne H."/>
            <person name="Corton N."/>
            <person name="Hauser H."/>
            <person name="Gamble J."/>
            <person name="Gilderthorp R."/>
            <person name="Marcello L."/>
            <person name="McQuillan J."/>
            <person name="Otto T.D."/>
            <person name="Quail M.A."/>
            <person name="Sanders M.J."/>
            <person name="van Tonder A."/>
            <person name="Ginger M.L."/>
            <person name="Field M.C."/>
            <person name="Barry J.D."/>
            <person name="Hertz-Fowler C."/>
            <person name="Berriman M."/>
        </authorList>
    </citation>
    <scope>NUCLEOTIDE SEQUENCE</scope>
    <source>
        <strain evidence="2 3">Y486</strain>
    </source>
</reference>
<organism evidence="2 3">
    <name type="scientific">Trypanosoma vivax (strain Y486)</name>
    <dbReference type="NCBI Taxonomy" id="1055687"/>
    <lineage>
        <taxon>Eukaryota</taxon>
        <taxon>Discoba</taxon>
        <taxon>Euglenozoa</taxon>
        <taxon>Kinetoplastea</taxon>
        <taxon>Metakinetoplastina</taxon>
        <taxon>Trypanosomatida</taxon>
        <taxon>Trypanosomatidae</taxon>
        <taxon>Trypanosoma</taxon>
        <taxon>Duttonella</taxon>
    </lineage>
</organism>
<feature type="compositionally biased region" description="Polar residues" evidence="1">
    <location>
        <begin position="722"/>
        <end position="744"/>
    </location>
</feature>
<protein>
    <submittedName>
        <fullName evidence="2">Uncharacterized protein</fullName>
    </submittedName>
</protein>
<feature type="compositionally biased region" description="Polar residues" evidence="1">
    <location>
        <begin position="387"/>
        <end position="399"/>
    </location>
</feature>
<evidence type="ECO:0000313" key="3">
    <source>
        <dbReference type="Proteomes" id="UP000009027"/>
    </source>
</evidence>
<feature type="region of interest" description="Disordered" evidence="1">
    <location>
        <begin position="1"/>
        <end position="29"/>
    </location>
</feature>
<feature type="compositionally biased region" description="Low complexity" evidence="1">
    <location>
        <begin position="515"/>
        <end position="530"/>
    </location>
</feature>
<proteinExistence type="predicted"/>
<name>F9WKJ9_TRYVY</name>
<dbReference type="EMBL" id="CAEX01000222">
    <property type="protein sequence ID" value="CCD18020.1"/>
    <property type="molecule type" value="Genomic_DNA"/>
</dbReference>
<feature type="region of interest" description="Disordered" evidence="1">
    <location>
        <begin position="423"/>
        <end position="476"/>
    </location>
</feature>
<feature type="region of interest" description="Disordered" evidence="1">
    <location>
        <begin position="56"/>
        <end position="86"/>
    </location>
</feature>
<feature type="region of interest" description="Disordered" evidence="1">
    <location>
        <begin position="512"/>
        <end position="761"/>
    </location>
</feature>